<protein>
    <submittedName>
        <fullName evidence="1">Uncharacterized protein</fullName>
    </submittedName>
</protein>
<comment type="caution">
    <text evidence="1">The sequence shown here is derived from an EMBL/GenBank/DDBJ whole genome shotgun (WGS) entry which is preliminary data.</text>
</comment>
<gene>
    <name evidence="1" type="ORF">HMPREF1449_00307</name>
</gene>
<evidence type="ECO:0000313" key="1">
    <source>
        <dbReference type="EMBL" id="EMH68173.1"/>
    </source>
</evidence>
<dbReference type="EMBL" id="APEZ01000009">
    <property type="protein sequence ID" value="EMH68173.1"/>
    <property type="molecule type" value="Genomic_DNA"/>
</dbReference>
<accession>A0ABC9SBD5</accession>
<proteinExistence type="predicted"/>
<evidence type="ECO:0000313" key="2">
    <source>
        <dbReference type="Proteomes" id="UP000011945"/>
    </source>
</evidence>
<dbReference type="Proteomes" id="UP000011945">
    <property type="component" value="Unassembled WGS sequence"/>
</dbReference>
<name>A0ABC9SBD5_HELPX</name>
<dbReference type="AlphaFoldDB" id="A0ABC9SBD5"/>
<reference evidence="1 2" key="1">
    <citation type="submission" date="2012-12" db="EMBL/GenBank/DDBJ databases">
        <authorList>
            <person name="Weinstock G."/>
            <person name="Sodergren E."/>
            <person name="Lobos E.A."/>
            <person name="Fulton L."/>
            <person name="Fulton R."/>
            <person name="Courtney L."/>
            <person name="Fronick C."/>
            <person name="O'Laughlin M."/>
            <person name="Godfrey J."/>
            <person name="Wilson R.M."/>
            <person name="Miner T."/>
            <person name="Farmer C."/>
            <person name="Delehaunty K."/>
            <person name="Cordes M."/>
            <person name="Minx P."/>
            <person name="Tomlinson C."/>
            <person name="Chen J."/>
            <person name="Wollam A."/>
            <person name="Pepin K.H."/>
            <person name="Bhonagiri V."/>
            <person name="Zhang X."/>
            <person name="Suruliraj S."/>
            <person name="Antonio M."/>
            <person name="Secka O."/>
            <person name="Thomas J."/>
            <person name="Warren W."/>
            <person name="Mitreva M."/>
            <person name="Mardis E.R."/>
            <person name="Wilson R.K."/>
        </authorList>
    </citation>
    <scope>NUCLEOTIDE SEQUENCE [LARGE SCALE GENOMIC DNA]</scope>
    <source>
        <strain evidence="1 2">HP260AFii</strain>
    </source>
</reference>
<organism evidence="1 2">
    <name type="scientific">Helicobacter pylori HP260AFii</name>
    <dbReference type="NCBI Taxonomy" id="1159077"/>
    <lineage>
        <taxon>Bacteria</taxon>
        <taxon>Pseudomonadati</taxon>
        <taxon>Campylobacterota</taxon>
        <taxon>Epsilonproteobacteria</taxon>
        <taxon>Campylobacterales</taxon>
        <taxon>Helicobacteraceae</taxon>
        <taxon>Helicobacter</taxon>
    </lineage>
</organism>
<sequence>MGRLWGGLRAAFWLLTLSFKCEFSSKIKNFNGIGFNIRC</sequence>